<accession>A0A1B6LBD0</accession>
<dbReference type="PANTHER" id="PTHR23184:SF9">
    <property type="entry name" value="TETRATRICOPEPTIDE REPEAT PROTEIN 14"/>
    <property type="match status" value="1"/>
</dbReference>
<feature type="compositionally biased region" description="Basic residues" evidence="2">
    <location>
        <begin position="938"/>
        <end position="947"/>
    </location>
</feature>
<feature type="compositionally biased region" description="Basic residues" evidence="2">
    <location>
        <begin position="472"/>
        <end position="488"/>
    </location>
</feature>
<dbReference type="Pfam" id="PF13181">
    <property type="entry name" value="TPR_8"/>
    <property type="match status" value="1"/>
</dbReference>
<feature type="compositionally biased region" description="Low complexity" evidence="2">
    <location>
        <begin position="957"/>
        <end position="966"/>
    </location>
</feature>
<dbReference type="PROSITE" id="PS50005">
    <property type="entry name" value="TPR"/>
    <property type="match status" value="2"/>
</dbReference>
<feature type="compositionally biased region" description="Low complexity" evidence="2">
    <location>
        <begin position="579"/>
        <end position="591"/>
    </location>
</feature>
<evidence type="ECO:0000256" key="2">
    <source>
        <dbReference type="SAM" id="MobiDB-lite"/>
    </source>
</evidence>
<feature type="compositionally biased region" description="Basic residues" evidence="2">
    <location>
        <begin position="642"/>
        <end position="668"/>
    </location>
</feature>
<feature type="repeat" description="TPR" evidence="1">
    <location>
        <begin position="380"/>
        <end position="413"/>
    </location>
</feature>
<gene>
    <name evidence="3" type="ORF">g.28638</name>
</gene>
<evidence type="ECO:0000313" key="3">
    <source>
        <dbReference type="EMBL" id="JAT20988.1"/>
    </source>
</evidence>
<feature type="compositionally biased region" description="Low complexity" evidence="2">
    <location>
        <begin position="489"/>
        <end position="517"/>
    </location>
</feature>
<dbReference type="AlphaFoldDB" id="A0A1B6LBD0"/>
<feature type="region of interest" description="Disordered" evidence="2">
    <location>
        <begin position="886"/>
        <end position="1191"/>
    </location>
</feature>
<feature type="region of interest" description="Disordered" evidence="2">
    <location>
        <begin position="456"/>
        <end position="567"/>
    </location>
</feature>
<feature type="compositionally biased region" description="Basic and acidic residues" evidence="2">
    <location>
        <begin position="1170"/>
        <end position="1184"/>
    </location>
</feature>
<feature type="compositionally biased region" description="Basic and acidic residues" evidence="2">
    <location>
        <begin position="888"/>
        <end position="897"/>
    </location>
</feature>
<feature type="compositionally biased region" description="Basic and acidic residues" evidence="2">
    <location>
        <begin position="632"/>
        <end position="641"/>
    </location>
</feature>
<feature type="region of interest" description="Disordered" evidence="2">
    <location>
        <begin position="579"/>
        <end position="599"/>
    </location>
</feature>
<feature type="compositionally biased region" description="Polar residues" evidence="2">
    <location>
        <begin position="1160"/>
        <end position="1169"/>
    </location>
</feature>
<dbReference type="PANTHER" id="PTHR23184">
    <property type="entry name" value="TETRATRICOPEPTIDE REPEAT PROTEIN 14"/>
    <property type="match status" value="1"/>
</dbReference>
<feature type="region of interest" description="Disordered" evidence="2">
    <location>
        <begin position="756"/>
        <end position="868"/>
    </location>
</feature>
<feature type="compositionally biased region" description="Basic and acidic residues" evidence="2">
    <location>
        <begin position="1007"/>
        <end position="1023"/>
    </location>
</feature>
<feature type="compositionally biased region" description="Basic and acidic residues" evidence="2">
    <location>
        <begin position="1149"/>
        <end position="1159"/>
    </location>
</feature>
<protein>
    <submittedName>
        <fullName evidence="3">Uncharacterized protein</fullName>
    </submittedName>
</protein>
<feature type="compositionally biased region" description="Basic and acidic residues" evidence="2">
    <location>
        <begin position="1089"/>
        <end position="1134"/>
    </location>
</feature>
<evidence type="ECO:0000256" key="1">
    <source>
        <dbReference type="PROSITE-ProRule" id="PRU00339"/>
    </source>
</evidence>
<feature type="compositionally biased region" description="Basic and acidic residues" evidence="2">
    <location>
        <begin position="759"/>
        <end position="780"/>
    </location>
</feature>
<dbReference type="SMART" id="SM00028">
    <property type="entry name" value="TPR"/>
    <property type="match status" value="3"/>
</dbReference>
<organism evidence="3">
    <name type="scientific">Graphocephala atropunctata</name>
    <dbReference type="NCBI Taxonomy" id="36148"/>
    <lineage>
        <taxon>Eukaryota</taxon>
        <taxon>Metazoa</taxon>
        <taxon>Ecdysozoa</taxon>
        <taxon>Arthropoda</taxon>
        <taxon>Hexapoda</taxon>
        <taxon>Insecta</taxon>
        <taxon>Pterygota</taxon>
        <taxon>Neoptera</taxon>
        <taxon>Paraneoptera</taxon>
        <taxon>Hemiptera</taxon>
        <taxon>Auchenorrhyncha</taxon>
        <taxon>Membracoidea</taxon>
        <taxon>Cicadellidae</taxon>
        <taxon>Cicadellinae</taxon>
        <taxon>Cicadellini</taxon>
        <taxon>Graphocephala</taxon>
    </lineage>
</organism>
<feature type="region of interest" description="Disordered" evidence="2">
    <location>
        <begin position="632"/>
        <end position="670"/>
    </location>
</feature>
<feature type="compositionally biased region" description="Basic and acidic residues" evidence="2">
    <location>
        <begin position="848"/>
        <end position="868"/>
    </location>
</feature>
<reference evidence="3" key="1">
    <citation type="submission" date="2015-11" db="EMBL/GenBank/DDBJ databases">
        <title>De novo transcriptome assembly of four potential Pierce s Disease insect vectors from Arizona vineyards.</title>
        <authorList>
            <person name="Tassone E.E."/>
        </authorList>
    </citation>
    <scope>NUCLEOTIDE SEQUENCE</scope>
</reference>
<dbReference type="SUPFAM" id="SSF48452">
    <property type="entry name" value="TPR-like"/>
    <property type="match status" value="1"/>
</dbReference>
<dbReference type="InterPro" id="IPR039190">
    <property type="entry name" value="TTC14"/>
</dbReference>
<dbReference type="EMBL" id="GEBQ01018989">
    <property type="protein sequence ID" value="JAT20988.1"/>
    <property type="molecule type" value="Transcribed_RNA"/>
</dbReference>
<proteinExistence type="predicted"/>
<dbReference type="InterPro" id="IPR011990">
    <property type="entry name" value="TPR-like_helical_dom_sf"/>
</dbReference>
<name>A0A1B6LBD0_9HEMI</name>
<dbReference type="InterPro" id="IPR019734">
    <property type="entry name" value="TPR_rpt"/>
</dbReference>
<keyword evidence="1" id="KW-0802">TPR repeat</keyword>
<feature type="repeat" description="TPR" evidence="1">
    <location>
        <begin position="339"/>
        <end position="372"/>
    </location>
</feature>
<dbReference type="Gene3D" id="1.25.40.10">
    <property type="entry name" value="Tetratricopeptide repeat domain"/>
    <property type="match status" value="1"/>
</dbReference>
<sequence length="1191" mass="135409">MNMEMESPTNLDSDLVTRSLNFHGQLLQKTWETERGEGDLQKHNVTNLDFAIYSQRQKHLSFQDRGKRLKLHQFISKRANVLFDPSLIDKDKASPPASEPGHYALLPAFETFLNLDKTSRTQHFLQCLRPGDVIISSITNKANSGLILKVLCLDGECARSVSDLNIKAFCPTSNLISAVDKKNIPRTFMLNDLVCCEVLEVMPDSEKIICGMKGVLAVDHKARLGLFHSDDFPEVYKLSQESKNEPYEEMLEKTVGFHNPSNVACLSSVMGLGNLHHTNIVPLKGRFPEAEYATELRSVQAAKWAFRSVADGIEHFKANRLTEAFQCLNKALSIDGSNIEGLVARGALFANGGSFKKAIDDFECALKLNHNHMNARKYMGETLVAYGRSFEDKNQMEDALKCYEKCLEVVPYHDEAHNSIEFIKTKMANGSVSMTDGLVTSLAASKAQGVKDTLKHLLGTEPPAKDEVTGSAKKKKKEKKAKKHKRHSSSSSSSSSSGSSSSSSSSSSSDSSSASSNDSHRKKKHKSRKSEPKEKSLSPLSKRMAIMDTSAAETDGARGSHYNPPAMPYSFSSVSVEQVSAASAYPAPASAKSDKESEYEQRVCKFLEQTKGDSDYEEKVRKFLDETAKWKKERKAIEEKAKKKRKKEKKARSKSKKKKRDERKKKKIMKEIEEKKLREVLRKQRRRSNVDEEDEFLYGEKPDLRLSLPDLEDLQSKLSYYVKAEKGNSSKKKEKSSSVEHLVAAAQVKTKIGSPKMLYLHDDDKEETRQRKIEKKKMDMFEDSPPLSRSQDAKNVPLPTAPPPPSAKFKMQIGAAQNRLKKREKGEDKDSWDDGGEKRFIYVNEGSSSKEPEPKKLPEKKKEIEDQMAKVPMVLDKLGGFRINPLNAEKKSLEPDRSQAPTPQKRKLRPRVSESDSSDSDVVVKKKERPRSPGSSRSRSRSRSHKKYSSDSPPPKKYSSSSSRSPSYRKDRSRSKSGSYRSRSNRRYRSSESGSYRTRSRSRSRSRSMDYHRRSRSHSDDRHHYRKYPGRYPRNRGTYYRPRFPTGFKTRPGGYFPRGRGGPWRPGGRPFIPRMRGRGRPRFFHYNNKPRDDRYQRRYERDISRSDDDDGSPMRKVDAVKERIDRMLGEDKRHTGPLSEGEERDDDYIDRKDYDRDRSSNLPRGSSSPDMDRSKKEGSKERKAGGKPNPW</sequence>